<protein>
    <submittedName>
        <fullName evidence="1">Uncharacterized protein</fullName>
    </submittedName>
</protein>
<sequence length="50" mass="5792">MCRRPPFWIRLLENPCRGCRCESFLPRPLSQEPTSSHESHGPHLLCSCLL</sequence>
<organism evidence="1">
    <name type="scientific">Ensete ventricosum</name>
    <name type="common">Abyssinian banana</name>
    <name type="synonym">Musa ensete</name>
    <dbReference type="NCBI Taxonomy" id="4639"/>
    <lineage>
        <taxon>Eukaryota</taxon>
        <taxon>Viridiplantae</taxon>
        <taxon>Streptophyta</taxon>
        <taxon>Embryophyta</taxon>
        <taxon>Tracheophyta</taxon>
        <taxon>Spermatophyta</taxon>
        <taxon>Magnoliopsida</taxon>
        <taxon>Liliopsida</taxon>
        <taxon>Zingiberales</taxon>
        <taxon>Musaceae</taxon>
        <taxon>Ensete</taxon>
    </lineage>
</organism>
<dbReference type="Proteomes" id="UP000290560">
    <property type="component" value="Unassembled WGS sequence"/>
</dbReference>
<reference evidence="1" key="1">
    <citation type="journal article" date="2018" name="Data Brief">
        <title>Genome sequence data from 17 accessions of Ensete ventricosum, a staple food crop for millions in Ethiopia.</title>
        <authorList>
            <person name="Yemataw Z."/>
            <person name="Muzemil S."/>
            <person name="Ambachew D."/>
            <person name="Tripathi L."/>
            <person name="Tesfaye K."/>
            <person name="Chala A."/>
            <person name="Farbos A."/>
            <person name="O'Neill P."/>
            <person name="Moore K."/>
            <person name="Grant M."/>
            <person name="Studholme D.J."/>
        </authorList>
    </citation>
    <scope>NUCLEOTIDE SEQUENCE [LARGE SCALE GENOMIC DNA]</scope>
    <source>
        <tissue evidence="1">Leaf</tissue>
    </source>
</reference>
<dbReference type="EMBL" id="KV875605">
    <property type="protein sequence ID" value="RZR71914.1"/>
    <property type="molecule type" value="Genomic_DNA"/>
</dbReference>
<dbReference type="AlphaFoldDB" id="A0A444DFV9"/>
<name>A0A444DFV9_ENSVE</name>
<proteinExistence type="predicted"/>
<gene>
    <name evidence="1" type="ORF">BHM03_00008724</name>
</gene>
<evidence type="ECO:0000313" key="1">
    <source>
        <dbReference type="EMBL" id="RZR71914.1"/>
    </source>
</evidence>
<accession>A0A444DFV9</accession>